<dbReference type="AlphaFoldDB" id="A0A392UTB8"/>
<name>A0A392UTB8_9FABA</name>
<gene>
    <name evidence="1" type="ORF">A2U01_0099652</name>
</gene>
<keyword evidence="2" id="KW-1185">Reference proteome</keyword>
<accession>A0A392UTB8</accession>
<dbReference type="EMBL" id="LXQA010949710">
    <property type="protein sequence ID" value="MCI78382.1"/>
    <property type="molecule type" value="Genomic_DNA"/>
</dbReference>
<feature type="non-terminal residue" evidence="1">
    <location>
        <position position="32"/>
    </location>
</feature>
<protein>
    <submittedName>
        <fullName evidence="1">Protein FAR1-RELATED SEQUENCE 9-like</fullName>
    </submittedName>
</protein>
<sequence length="32" mass="3670">MRQEAIKYVEEGAKSIQTYRVAMKALQEAAKK</sequence>
<evidence type="ECO:0000313" key="1">
    <source>
        <dbReference type="EMBL" id="MCI78382.1"/>
    </source>
</evidence>
<organism evidence="1 2">
    <name type="scientific">Trifolium medium</name>
    <dbReference type="NCBI Taxonomy" id="97028"/>
    <lineage>
        <taxon>Eukaryota</taxon>
        <taxon>Viridiplantae</taxon>
        <taxon>Streptophyta</taxon>
        <taxon>Embryophyta</taxon>
        <taxon>Tracheophyta</taxon>
        <taxon>Spermatophyta</taxon>
        <taxon>Magnoliopsida</taxon>
        <taxon>eudicotyledons</taxon>
        <taxon>Gunneridae</taxon>
        <taxon>Pentapetalae</taxon>
        <taxon>rosids</taxon>
        <taxon>fabids</taxon>
        <taxon>Fabales</taxon>
        <taxon>Fabaceae</taxon>
        <taxon>Papilionoideae</taxon>
        <taxon>50 kb inversion clade</taxon>
        <taxon>NPAAA clade</taxon>
        <taxon>Hologalegina</taxon>
        <taxon>IRL clade</taxon>
        <taxon>Trifolieae</taxon>
        <taxon>Trifolium</taxon>
    </lineage>
</organism>
<dbReference type="Proteomes" id="UP000265520">
    <property type="component" value="Unassembled WGS sequence"/>
</dbReference>
<proteinExistence type="predicted"/>
<reference evidence="1 2" key="1">
    <citation type="journal article" date="2018" name="Front. Plant Sci.">
        <title>Red Clover (Trifolium pratense) and Zigzag Clover (T. medium) - A Picture of Genomic Similarities and Differences.</title>
        <authorList>
            <person name="Dluhosova J."/>
            <person name="Istvanek J."/>
            <person name="Nedelnik J."/>
            <person name="Repkova J."/>
        </authorList>
    </citation>
    <scope>NUCLEOTIDE SEQUENCE [LARGE SCALE GENOMIC DNA]</scope>
    <source>
        <strain evidence="2">cv. 10/8</strain>
        <tissue evidence="1">Leaf</tissue>
    </source>
</reference>
<evidence type="ECO:0000313" key="2">
    <source>
        <dbReference type="Proteomes" id="UP000265520"/>
    </source>
</evidence>
<comment type="caution">
    <text evidence="1">The sequence shown here is derived from an EMBL/GenBank/DDBJ whole genome shotgun (WGS) entry which is preliminary data.</text>
</comment>